<evidence type="ECO:0000256" key="1">
    <source>
        <dbReference type="ARBA" id="ARBA00023015"/>
    </source>
</evidence>
<evidence type="ECO:0000256" key="2">
    <source>
        <dbReference type="ARBA" id="ARBA00023125"/>
    </source>
</evidence>
<evidence type="ECO:0000259" key="4">
    <source>
        <dbReference type="PROSITE" id="PS01124"/>
    </source>
</evidence>
<dbReference type="Pfam" id="PF12833">
    <property type="entry name" value="HTH_18"/>
    <property type="match status" value="1"/>
</dbReference>
<dbReference type="RefSeq" id="WP_126305594.1">
    <property type="nucleotide sequence ID" value="NZ_AP018449.1"/>
</dbReference>
<evidence type="ECO:0000313" key="6">
    <source>
        <dbReference type="Proteomes" id="UP000276437"/>
    </source>
</evidence>
<dbReference type="PROSITE" id="PS01124">
    <property type="entry name" value="HTH_ARAC_FAMILY_2"/>
    <property type="match status" value="1"/>
</dbReference>
<accession>A0A348AEF7</accession>
<feature type="domain" description="HTH araC/xylS-type" evidence="4">
    <location>
        <begin position="230"/>
        <end position="327"/>
    </location>
</feature>
<dbReference type="PANTHER" id="PTHR47893">
    <property type="entry name" value="REGULATORY PROTEIN PCHR"/>
    <property type="match status" value="1"/>
</dbReference>
<dbReference type="EMBL" id="AP018449">
    <property type="protein sequence ID" value="BBB89455.1"/>
    <property type="molecule type" value="Genomic_DNA"/>
</dbReference>
<proteinExistence type="predicted"/>
<dbReference type="InterPro" id="IPR018062">
    <property type="entry name" value="HTH_AraC-typ_CS"/>
</dbReference>
<dbReference type="KEGG" id="mana:MAMMFC1_00088"/>
<dbReference type="Proteomes" id="UP000276437">
    <property type="component" value="Chromosome"/>
</dbReference>
<protein>
    <submittedName>
        <fullName evidence="5">Regulatory protein PchR</fullName>
    </submittedName>
</protein>
<reference evidence="5 6" key="1">
    <citation type="journal article" date="2018" name="Int. J. Syst. Evol. Microbiol.">
        <title>Methylomusa anaerophila gen. nov., sp. nov., an anaerobic methanol-utilizing bacterium isolated from a microbial fuel cell.</title>
        <authorList>
            <person name="Amano N."/>
            <person name="Yamamuro A."/>
            <person name="Miyahara M."/>
            <person name="Kouzuma A."/>
            <person name="Abe T."/>
            <person name="Watanabe K."/>
        </authorList>
    </citation>
    <scope>NUCLEOTIDE SEQUENCE [LARGE SCALE GENOMIC DNA]</scope>
    <source>
        <strain evidence="5 6">MMFC1</strain>
    </source>
</reference>
<dbReference type="PANTHER" id="PTHR47893:SF1">
    <property type="entry name" value="REGULATORY PROTEIN PCHR"/>
    <property type="match status" value="1"/>
</dbReference>
<keyword evidence="6" id="KW-1185">Reference proteome</keyword>
<sequence>MKNILTISCPEDYYAKMKEIGFIIQNFDDLFEFEVLKDHGDGRITRYSYKNGLEICWATLRLKKEFAYDVKLDNKFFEILYVISGRITICDTVTGEQYQVKAGEYYVNVKEQYQGRIIYPQHEHITYISLDLSEAFLRFHEANTHSFLAEVNNLRTFHRFHVHPVATNVDIQVILKKIINCFCDNVIARRLFFQAVALELLSEWMTNISFIQSAQKLSIKLTSDDIGLLYRVRQELAEKISQPPSIEMLAKNYCLNTYKLKQGFKALFANTPYGYVRDIRLEKAKILLKHSDCCIGDVAAQIGYNNSSFVTVFKKKYGITPKQYRQQSGTNLLVALPTHTDNALERD</sequence>
<dbReference type="GO" id="GO:0043565">
    <property type="term" value="F:sequence-specific DNA binding"/>
    <property type="evidence" value="ECO:0007669"/>
    <property type="project" value="InterPro"/>
</dbReference>
<dbReference type="SUPFAM" id="SSF46689">
    <property type="entry name" value="Homeodomain-like"/>
    <property type="match status" value="1"/>
</dbReference>
<evidence type="ECO:0000256" key="3">
    <source>
        <dbReference type="ARBA" id="ARBA00023163"/>
    </source>
</evidence>
<evidence type="ECO:0000313" key="5">
    <source>
        <dbReference type="EMBL" id="BBB89455.1"/>
    </source>
</evidence>
<dbReference type="InterPro" id="IPR053142">
    <property type="entry name" value="PchR_regulatory_protein"/>
</dbReference>
<gene>
    <name evidence="5" type="primary">pchR_1</name>
    <name evidence="5" type="ORF">MAMMFC1_00088</name>
</gene>
<dbReference type="SMART" id="SM00342">
    <property type="entry name" value="HTH_ARAC"/>
    <property type="match status" value="1"/>
</dbReference>
<dbReference type="GO" id="GO:0003700">
    <property type="term" value="F:DNA-binding transcription factor activity"/>
    <property type="evidence" value="ECO:0007669"/>
    <property type="project" value="InterPro"/>
</dbReference>
<dbReference type="AlphaFoldDB" id="A0A348AEF7"/>
<dbReference type="InterPro" id="IPR018060">
    <property type="entry name" value="HTH_AraC"/>
</dbReference>
<keyword evidence="3" id="KW-0804">Transcription</keyword>
<keyword evidence="1" id="KW-0805">Transcription regulation</keyword>
<organism evidence="5 6">
    <name type="scientific">Methylomusa anaerophila</name>
    <dbReference type="NCBI Taxonomy" id="1930071"/>
    <lineage>
        <taxon>Bacteria</taxon>
        <taxon>Bacillati</taxon>
        <taxon>Bacillota</taxon>
        <taxon>Negativicutes</taxon>
        <taxon>Selenomonadales</taxon>
        <taxon>Sporomusaceae</taxon>
        <taxon>Methylomusa</taxon>
    </lineage>
</organism>
<dbReference type="PROSITE" id="PS00041">
    <property type="entry name" value="HTH_ARAC_FAMILY_1"/>
    <property type="match status" value="1"/>
</dbReference>
<dbReference type="OrthoDB" id="9782503at2"/>
<name>A0A348AEF7_9FIRM</name>
<dbReference type="InterPro" id="IPR009057">
    <property type="entry name" value="Homeodomain-like_sf"/>
</dbReference>
<keyword evidence="2" id="KW-0238">DNA-binding</keyword>
<dbReference type="Gene3D" id="1.10.10.60">
    <property type="entry name" value="Homeodomain-like"/>
    <property type="match status" value="1"/>
</dbReference>